<accession>A0A818ECN9</accession>
<dbReference type="AlphaFoldDB" id="A0A818ECN9"/>
<feature type="region of interest" description="Disordered" evidence="1">
    <location>
        <begin position="1"/>
        <end position="22"/>
    </location>
</feature>
<evidence type="ECO:0000313" key="3">
    <source>
        <dbReference type="EMBL" id="CAF4748459.1"/>
    </source>
</evidence>
<evidence type="ECO:0000256" key="1">
    <source>
        <dbReference type="SAM" id="MobiDB-lite"/>
    </source>
</evidence>
<evidence type="ECO:0000313" key="2">
    <source>
        <dbReference type="EMBL" id="CAF3456786.1"/>
    </source>
</evidence>
<proteinExistence type="predicted"/>
<gene>
    <name evidence="2" type="ORF">KIK155_LOCUS12789</name>
    <name evidence="3" type="ORF">TOA249_LOCUS20202</name>
</gene>
<reference evidence="2" key="1">
    <citation type="submission" date="2021-02" db="EMBL/GenBank/DDBJ databases">
        <authorList>
            <person name="Nowell W R."/>
        </authorList>
    </citation>
    <scope>NUCLEOTIDE SEQUENCE</scope>
</reference>
<dbReference type="EMBL" id="CAJOBS010001635">
    <property type="protein sequence ID" value="CAF4748459.1"/>
    <property type="molecule type" value="Genomic_DNA"/>
</dbReference>
<dbReference type="Proteomes" id="UP000663865">
    <property type="component" value="Unassembled WGS sequence"/>
</dbReference>
<name>A0A818ECN9_9BILA</name>
<dbReference type="EMBL" id="CAJNYV010002135">
    <property type="protein sequence ID" value="CAF3456786.1"/>
    <property type="molecule type" value="Genomic_DNA"/>
</dbReference>
<evidence type="ECO:0000313" key="4">
    <source>
        <dbReference type="Proteomes" id="UP000663865"/>
    </source>
</evidence>
<organism evidence="2 4">
    <name type="scientific">Rotaria socialis</name>
    <dbReference type="NCBI Taxonomy" id="392032"/>
    <lineage>
        <taxon>Eukaryota</taxon>
        <taxon>Metazoa</taxon>
        <taxon>Spiralia</taxon>
        <taxon>Gnathifera</taxon>
        <taxon>Rotifera</taxon>
        <taxon>Eurotatoria</taxon>
        <taxon>Bdelloidea</taxon>
        <taxon>Philodinida</taxon>
        <taxon>Philodinidae</taxon>
        <taxon>Rotaria</taxon>
    </lineage>
</organism>
<sequence length="139" mass="15719">MDNNRVGSPPRGSVFEGISAPPEPENHIFSFHPIWEGNRIRNEPPPVAPTYVIPSVPTEFINRADNRFVHNTLGFHERQLGPEPDRNALIDSQIKHKDNPRAICDVAHQPLDYLTSQRWRTPRIDSPFSNVDVGPVSPD</sequence>
<dbReference type="Proteomes" id="UP000663838">
    <property type="component" value="Unassembled WGS sequence"/>
</dbReference>
<comment type="caution">
    <text evidence="2">The sequence shown here is derived from an EMBL/GenBank/DDBJ whole genome shotgun (WGS) entry which is preliminary data.</text>
</comment>
<protein>
    <submittedName>
        <fullName evidence="2">Uncharacterized protein</fullName>
    </submittedName>
</protein>